<evidence type="ECO:0000313" key="18">
    <source>
        <dbReference type="EMBL" id="EDO02635.1"/>
    </source>
</evidence>
<dbReference type="GO" id="GO:0052716">
    <property type="term" value="F:hydroquinone:oxygen oxidoreductase activity"/>
    <property type="evidence" value="ECO:0007669"/>
    <property type="project" value="UniProtKB-EC"/>
</dbReference>
<dbReference type="AlphaFoldDB" id="A7EIG9"/>
<evidence type="ECO:0000256" key="4">
    <source>
        <dbReference type="ARBA" id="ARBA00004613"/>
    </source>
</evidence>
<dbReference type="PANTHER" id="PTHR11709">
    <property type="entry name" value="MULTI-COPPER OXIDASE"/>
    <property type="match status" value="1"/>
</dbReference>
<gene>
    <name evidence="18" type="ORF">SS1G_05112</name>
</gene>
<dbReference type="InterPro" id="IPR002355">
    <property type="entry name" value="Cu_oxidase_Cu_BS"/>
</dbReference>
<dbReference type="Pfam" id="PF07731">
    <property type="entry name" value="Cu-oxidase_2"/>
    <property type="match status" value="1"/>
</dbReference>
<sequence>MAWLKGLLTRAASLHASLSQYSTNGVSTYGCLNATTLPPFLPDDTSSTYPWGNAQPGQIPPNTGKTRYYDLTVSRSIKAPDGYHKNVILINDQFPGPLIEANWGDVINVRVTNNITDNGKEGLSLHWHGQPQKLSPWADGVPSVSQCPIAPGSSFTYEFRAESFGSSWYHSHFSAQYNDGLFGPLVIYGPNHVDHDIDLGPVMLQSDYIHESYRSMIEGVVEKVPNGPVFPNVDNNLINGKGNYNCNSTMGGTCTSGAGLSKFKFIKGKRHRLRLINAGSSGTQKFSIDGHQLQVIAVDYVPIIPYTTDVVTLAIGQRADVLVMASGESTDAVWMRSDLDVPCMRLTCTNPHGLAAIYYENANTTLAPTTTGVSWDSNDCASDPLYLTTPYTTIKPPDVPSITQHMEINVGVNGSGNALFTVNNSTFRANYNSPLLLLASEGTPLAPLPKDWNIYNFSTHPSIRLHVTNLWDTPHPMHLHGHDFFVLAEGRGTWDGSITNPSNPLRRDTQLMRSGSPSDPSFIVLEFVADNPGVWPFHCHTSSHVSAGLLVNIFERPDLVAQGRDQRGMIPQVVSETCRDWDAYTDAGGEVDEIDSGLRR</sequence>
<dbReference type="KEGG" id="ssl:SS1G_05112"/>
<dbReference type="eggNOG" id="KOG1263">
    <property type="taxonomic scope" value="Eukaryota"/>
</dbReference>
<evidence type="ECO:0000256" key="8">
    <source>
        <dbReference type="ARBA" id="ARBA00022723"/>
    </source>
</evidence>
<feature type="chain" id="PRO_5002705605" description="laccase" evidence="14">
    <location>
        <begin position="20"/>
        <end position="600"/>
    </location>
</feature>
<accession>A7EIG9</accession>
<comment type="cofactor">
    <cofactor evidence="2">
        <name>Cu cation</name>
        <dbReference type="ChEBI" id="CHEBI:23378"/>
    </cofactor>
</comment>
<dbReference type="RefSeq" id="XP_001593684.1">
    <property type="nucleotide sequence ID" value="XM_001593634.1"/>
</dbReference>
<evidence type="ECO:0000313" key="19">
    <source>
        <dbReference type="Proteomes" id="UP000001312"/>
    </source>
</evidence>
<reference evidence="19" key="1">
    <citation type="journal article" date="2011" name="PLoS Genet.">
        <title>Genomic analysis of the necrotrophic fungal pathogens Sclerotinia sclerotiorum and Botrytis cinerea.</title>
        <authorList>
            <person name="Amselem J."/>
            <person name="Cuomo C.A."/>
            <person name="van Kan J.A."/>
            <person name="Viaud M."/>
            <person name="Benito E.P."/>
            <person name="Couloux A."/>
            <person name="Coutinho P.M."/>
            <person name="de Vries R.P."/>
            <person name="Dyer P.S."/>
            <person name="Fillinger S."/>
            <person name="Fournier E."/>
            <person name="Gout L."/>
            <person name="Hahn M."/>
            <person name="Kohn L."/>
            <person name="Lapalu N."/>
            <person name="Plummer K.M."/>
            <person name="Pradier J.M."/>
            <person name="Quevillon E."/>
            <person name="Sharon A."/>
            <person name="Simon A."/>
            <person name="ten Have A."/>
            <person name="Tudzynski B."/>
            <person name="Tudzynski P."/>
            <person name="Wincker P."/>
            <person name="Andrew M."/>
            <person name="Anthouard V."/>
            <person name="Beever R.E."/>
            <person name="Beffa R."/>
            <person name="Benoit I."/>
            <person name="Bouzid O."/>
            <person name="Brault B."/>
            <person name="Chen Z."/>
            <person name="Choquer M."/>
            <person name="Collemare J."/>
            <person name="Cotton P."/>
            <person name="Danchin E.G."/>
            <person name="Da Silva C."/>
            <person name="Gautier A."/>
            <person name="Giraud C."/>
            <person name="Giraud T."/>
            <person name="Gonzalez C."/>
            <person name="Grossetete S."/>
            <person name="Guldener U."/>
            <person name="Henrissat B."/>
            <person name="Howlett B.J."/>
            <person name="Kodira C."/>
            <person name="Kretschmer M."/>
            <person name="Lappartient A."/>
            <person name="Leroch M."/>
            <person name="Levis C."/>
            <person name="Mauceli E."/>
            <person name="Neuveglise C."/>
            <person name="Oeser B."/>
            <person name="Pearson M."/>
            <person name="Poulain J."/>
            <person name="Poussereau N."/>
            <person name="Quesneville H."/>
            <person name="Rascle C."/>
            <person name="Schumacher J."/>
            <person name="Segurens B."/>
            <person name="Sexton A."/>
            <person name="Silva E."/>
            <person name="Sirven C."/>
            <person name="Soanes D.M."/>
            <person name="Talbot N.J."/>
            <person name="Templeton M."/>
            <person name="Yandava C."/>
            <person name="Yarden O."/>
            <person name="Zeng Q."/>
            <person name="Rollins J.A."/>
            <person name="Lebrun M.H."/>
            <person name="Dickman M."/>
        </authorList>
    </citation>
    <scope>NUCLEOTIDE SEQUENCE [LARGE SCALE GENOMIC DNA]</scope>
    <source>
        <strain evidence="19">ATCC 18683 / 1980 / Ss-1</strain>
    </source>
</reference>
<feature type="domain" description="Plastocyanin-like" evidence="16">
    <location>
        <begin position="419"/>
        <end position="557"/>
    </location>
</feature>
<evidence type="ECO:0000256" key="9">
    <source>
        <dbReference type="ARBA" id="ARBA00022737"/>
    </source>
</evidence>
<dbReference type="EMBL" id="CH476626">
    <property type="protein sequence ID" value="EDO02635.1"/>
    <property type="molecule type" value="Genomic_DNA"/>
</dbReference>
<evidence type="ECO:0000256" key="11">
    <source>
        <dbReference type="ARBA" id="ARBA00023008"/>
    </source>
</evidence>
<dbReference type="CDD" id="cd13854">
    <property type="entry name" value="CuRO_1_MaLCC_like"/>
    <property type="match status" value="1"/>
</dbReference>
<comment type="function">
    <text evidence="3">Lignin degradation and detoxification of lignin-derived products.</text>
</comment>
<dbReference type="InterPro" id="IPR011706">
    <property type="entry name" value="Cu-oxidase_C"/>
</dbReference>
<keyword evidence="12" id="KW-0325">Glycoprotein</keyword>
<evidence type="ECO:0000256" key="1">
    <source>
        <dbReference type="ARBA" id="ARBA00000349"/>
    </source>
</evidence>
<dbReference type="InterPro" id="IPR033138">
    <property type="entry name" value="Cu_oxidase_CS"/>
</dbReference>
<dbReference type="InParanoid" id="A7EIG9"/>
<keyword evidence="9" id="KW-0677">Repeat</keyword>
<dbReference type="HOGENOM" id="CLU_006504_3_1_1"/>
<keyword evidence="11" id="KW-0186">Copper</keyword>
<dbReference type="PROSITE" id="PS00080">
    <property type="entry name" value="MULTICOPPER_OXIDASE2"/>
    <property type="match status" value="1"/>
</dbReference>
<dbReference type="InterPro" id="IPR045087">
    <property type="entry name" value="Cu-oxidase_fam"/>
</dbReference>
<dbReference type="PROSITE" id="PS51257">
    <property type="entry name" value="PROKAR_LIPOPROTEIN"/>
    <property type="match status" value="1"/>
</dbReference>
<evidence type="ECO:0000256" key="3">
    <source>
        <dbReference type="ARBA" id="ARBA00002075"/>
    </source>
</evidence>
<dbReference type="GO" id="GO:0005507">
    <property type="term" value="F:copper ion binding"/>
    <property type="evidence" value="ECO:0007669"/>
    <property type="project" value="InterPro"/>
</dbReference>
<feature type="domain" description="Plastocyanin-like" evidence="15">
    <location>
        <begin position="206"/>
        <end position="338"/>
    </location>
</feature>
<evidence type="ECO:0000256" key="2">
    <source>
        <dbReference type="ARBA" id="ARBA00001935"/>
    </source>
</evidence>
<dbReference type="GO" id="GO:0005576">
    <property type="term" value="C:extracellular region"/>
    <property type="evidence" value="ECO:0007669"/>
    <property type="project" value="UniProtKB-SubCell"/>
</dbReference>
<evidence type="ECO:0000256" key="5">
    <source>
        <dbReference type="ARBA" id="ARBA00010609"/>
    </source>
</evidence>
<keyword evidence="8" id="KW-0479">Metal-binding</keyword>
<dbReference type="EC" id="1.10.3.2" evidence="6"/>
<keyword evidence="14" id="KW-0732">Signal</keyword>
<dbReference type="InterPro" id="IPR008972">
    <property type="entry name" value="Cupredoxin"/>
</dbReference>
<evidence type="ECO:0000256" key="6">
    <source>
        <dbReference type="ARBA" id="ARBA00012297"/>
    </source>
</evidence>
<dbReference type="PANTHER" id="PTHR11709:SF145">
    <property type="entry name" value="LCC1"/>
    <property type="match status" value="1"/>
</dbReference>
<dbReference type="CDD" id="cd13880">
    <property type="entry name" value="CuRO_2_MaLCC_like"/>
    <property type="match status" value="1"/>
</dbReference>
<dbReference type="SUPFAM" id="SSF49503">
    <property type="entry name" value="Cupredoxins"/>
    <property type="match status" value="3"/>
</dbReference>
<dbReference type="FunFam" id="2.60.40.420:FF:000038">
    <property type="entry name" value="Extracellular dihydrogeodin oxidase/laccase"/>
    <property type="match status" value="1"/>
</dbReference>
<keyword evidence="19" id="KW-1185">Reference proteome</keyword>
<dbReference type="PROSITE" id="PS00079">
    <property type="entry name" value="MULTICOPPER_OXIDASE1"/>
    <property type="match status" value="1"/>
</dbReference>
<dbReference type="STRING" id="665079.A7EIG9"/>
<keyword evidence="7" id="KW-0964">Secreted</keyword>
<dbReference type="FunFam" id="2.60.40.420:FF:000021">
    <property type="entry name" value="Extracellular dihydrogeodin oxidase/laccase"/>
    <property type="match status" value="1"/>
</dbReference>
<keyword evidence="10" id="KW-0560">Oxidoreductase</keyword>
<protein>
    <recommendedName>
        <fullName evidence="6">laccase</fullName>
        <ecNumber evidence="6">1.10.3.2</ecNumber>
    </recommendedName>
</protein>
<proteinExistence type="inferred from homology"/>
<evidence type="ECO:0000259" key="17">
    <source>
        <dbReference type="Pfam" id="PF07732"/>
    </source>
</evidence>
<comment type="similarity">
    <text evidence="5">Belongs to the multicopper oxidase family.</text>
</comment>
<dbReference type="Gene3D" id="2.60.40.420">
    <property type="entry name" value="Cupredoxins - blue copper proteins"/>
    <property type="match status" value="3"/>
</dbReference>
<comment type="subcellular location">
    <subcellularLocation>
        <location evidence="4">Secreted</location>
    </subcellularLocation>
</comment>
<evidence type="ECO:0000256" key="12">
    <source>
        <dbReference type="ARBA" id="ARBA00023180"/>
    </source>
</evidence>
<dbReference type="GeneID" id="5490306"/>
<evidence type="ECO:0000256" key="10">
    <source>
        <dbReference type="ARBA" id="ARBA00023002"/>
    </source>
</evidence>
<organism evidence="18 19">
    <name type="scientific">Sclerotinia sclerotiorum (strain ATCC 18683 / 1980 / Ss-1)</name>
    <name type="common">White mold</name>
    <name type="synonym">Whetzelinia sclerotiorum</name>
    <dbReference type="NCBI Taxonomy" id="665079"/>
    <lineage>
        <taxon>Eukaryota</taxon>
        <taxon>Fungi</taxon>
        <taxon>Dikarya</taxon>
        <taxon>Ascomycota</taxon>
        <taxon>Pezizomycotina</taxon>
        <taxon>Leotiomycetes</taxon>
        <taxon>Helotiales</taxon>
        <taxon>Sclerotiniaceae</taxon>
        <taxon>Sclerotinia</taxon>
    </lineage>
</organism>
<name>A7EIG9_SCLS1</name>
<evidence type="ECO:0000259" key="16">
    <source>
        <dbReference type="Pfam" id="PF07731"/>
    </source>
</evidence>
<comment type="catalytic activity">
    <reaction evidence="1">
        <text>4 hydroquinone + O2 = 4 benzosemiquinone + 2 H2O</text>
        <dbReference type="Rhea" id="RHEA:11276"/>
        <dbReference type="ChEBI" id="CHEBI:15377"/>
        <dbReference type="ChEBI" id="CHEBI:15379"/>
        <dbReference type="ChEBI" id="CHEBI:17594"/>
        <dbReference type="ChEBI" id="CHEBI:17977"/>
        <dbReference type="EC" id="1.10.3.2"/>
    </reaction>
</comment>
<evidence type="ECO:0000256" key="14">
    <source>
        <dbReference type="SAM" id="SignalP"/>
    </source>
</evidence>
<dbReference type="InterPro" id="IPR001117">
    <property type="entry name" value="Cu-oxidase_2nd"/>
</dbReference>
<feature type="signal peptide" evidence="14">
    <location>
        <begin position="1"/>
        <end position="19"/>
    </location>
</feature>
<evidence type="ECO:0000256" key="7">
    <source>
        <dbReference type="ARBA" id="ARBA00022525"/>
    </source>
</evidence>
<dbReference type="Proteomes" id="UP000001312">
    <property type="component" value="Unassembled WGS sequence"/>
</dbReference>
<evidence type="ECO:0000256" key="13">
    <source>
        <dbReference type="ARBA" id="ARBA00023185"/>
    </source>
</evidence>
<feature type="domain" description="Plastocyanin-like" evidence="17">
    <location>
        <begin position="79"/>
        <end position="191"/>
    </location>
</feature>
<dbReference type="Pfam" id="PF07732">
    <property type="entry name" value="Cu-oxidase_3"/>
    <property type="match status" value="1"/>
</dbReference>
<dbReference type="GO" id="GO:0016491">
    <property type="term" value="F:oxidoreductase activity"/>
    <property type="evidence" value="ECO:0000318"/>
    <property type="project" value="GO_Central"/>
</dbReference>
<dbReference type="FunFam" id="2.60.40.420:FF:000096">
    <property type="entry name" value="Multicopper oxidase"/>
    <property type="match status" value="1"/>
</dbReference>
<dbReference type="InterPro" id="IPR011707">
    <property type="entry name" value="Cu-oxidase-like_N"/>
</dbReference>
<keyword evidence="13" id="KW-0439">Lignin degradation</keyword>
<dbReference type="Pfam" id="PF00394">
    <property type="entry name" value="Cu-oxidase"/>
    <property type="match status" value="1"/>
</dbReference>
<evidence type="ECO:0000259" key="15">
    <source>
        <dbReference type="Pfam" id="PF00394"/>
    </source>
</evidence>
<dbReference type="CDD" id="cd13901">
    <property type="entry name" value="CuRO_3_MaLCC_like"/>
    <property type="match status" value="1"/>
</dbReference>
<dbReference type="OMA" id="DSYWIQL"/>
<dbReference type="GO" id="GO:0046274">
    <property type="term" value="P:lignin catabolic process"/>
    <property type="evidence" value="ECO:0007669"/>
    <property type="project" value="UniProtKB-KW"/>
</dbReference>
<dbReference type="SMR" id="A7EIG9"/>